<proteinExistence type="predicted"/>
<dbReference type="PANTHER" id="PTHR43437:SF3">
    <property type="entry name" value="HYDROXYACYL-THIOESTER DEHYDRATASE TYPE 2, MITOCHONDRIAL"/>
    <property type="match status" value="1"/>
</dbReference>
<keyword evidence="3" id="KW-1185">Reference proteome</keyword>
<evidence type="ECO:0000313" key="3">
    <source>
        <dbReference type="Proteomes" id="UP000766904"/>
    </source>
</evidence>
<dbReference type="OrthoDB" id="51509at2157"/>
<sequence>MAMNPWTEVGRSMIRGSLEVNRAVLSSFLLESTREDKPPDIDSNAFEQQGWKFERSVDDPDNITVGDTVTFSKVLDEEDVRAFACVTGDTNRLHLDDAYATETRFGGRIVHGTLVAGLISAALARLPGLTIYLAQDLEFLHPVRIGDRVSSRVEVRELIGGDQYRLSTTINAEDRDTALVDGEAVVIIGDAPELSSDDRLL</sequence>
<dbReference type="EMBL" id="PHNJ01000018">
    <property type="protein sequence ID" value="TYL36446.1"/>
    <property type="molecule type" value="Genomic_DNA"/>
</dbReference>
<name>A0A8J8PX25_9EURY</name>
<comment type="caution">
    <text evidence="2">The sequence shown here is derived from an EMBL/GenBank/DDBJ whole genome shotgun (WGS) entry which is preliminary data.</text>
</comment>
<dbReference type="InterPro" id="IPR029069">
    <property type="entry name" value="HotDog_dom_sf"/>
</dbReference>
<dbReference type="CDD" id="cd03449">
    <property type="entry name" value="R_hydratase"/>
    <property type="match status" value="1"/>
</dbReference>
<dbReference type="SUPFAM" id="SSF54637">
    <property type="entry name" value="Thioesterase/thiol ester dehydrase-isomerase"/>
    <property type="match status" value="1"/>
</dbReference>
<gene>
    <name evidence="2" type="ORF">CV102_22760</name>
</gene>
<dbReference type="Pfam" id="PF01575">
    <property type="entry name" value="MaoC_dehydratas"/>
    <property type="match status" value="1"/>
</dbReference>
<dbReference type="InterPro" id="IPR050965">
    <property type="entry name" value="UPF0336/Enoyl-CoA_hydratase"/>
</dbReference>
<evidence type="ECO:0000313" key="2">
    <source>
        <dbReference type="EMBL" id="TYL36446.1"/>
    </source>
</evidence>
<dbReference type="GO" id="GO:0019171">
    <property type="term" value="F:(3R)-hydroxyacyl-[acyl-carrier-protein] dehydratase activity"/>
    <property type="evidence" value="ECO:0007669"/>
    <property type="project" value="TreeGrafter"/>
</dbReference>
<organism evidence="2 3">
    <name type="scientific">Natronococcus pandeyae</name>
    <dbReference type="NCBI Taxonomy" id="2055836"/>
    <lineage>
        <taxon>Archaea</taxon>
        <taxon>Methanobacteriati</taxon>
        <taxon>Methanobacteriota</taxon>
        <taxon>Stenosarchaea group</taxon>
        <taxon>Halobacteria</taxon>
        <taxon>Halobacteriales</taxon>
        <taxon>Natrialbaceae</taxon>
        <taxon>Natronococcus</taxon>
    </lineage>
</organism>
<dbReference type="RefSeq" id="WP_148860281.1">
    <property type="nucleotide sequence ID" value="NZ_PHNJ01000018.1"/>
</dbReference>
<reference evidence="2" key="1">
    <citation type="submission" date="2017-11" db="EMBL/GenBank/DDBJ databases">
        <authorList>
            <person name="Kajale S.C."/>
            <person name="Sharma A."/>
        </authorList>
    </citation>
    <scope>NUCLEOTIDE SEQUENCE</scope>
    <source>
        <strain evidence="2">LS1_42</strain>
    </source>
</reference>
<dbReference type="GO" id="GO:0006633">
    <property type="term" value="P:fatty acid biosynthetic process"/>
    <property type="evidence" value="ECO:0007669"/>
    <property type="project" value="TreeGrafter"/>
</dbReference>
<dbReference type="Gene3D" id="3.10.129.10">
    <property type="entry name" value="Hotdog Thioesterase"/>
    <property type="match status" value="1"/>
</dbReference>
<evidence type="ECO:0000259" key="1">
    <source>
        <dbReference type="Pfam" id="PF01575"/>
    </source>
</evidence>
<accession>A0A8J8PX25</accession>
<dbReference type="InterPro" id="IPR002539">
    <property type="entry name" value="MaoC-like_dom"/>
</dbReference>
<feature type="domain" description="MaoC-like" evidence="1">
    <location>
        <begin position="68"/>
        <end position="166"/>
    </location>
</feature>
<dbReference type="PANTHER" id="PTHR43437">
    <property type="entry name" value="HYDROXYACYL-THIOESTER DEHYDRATASE TYPE 2, MITOCHONDRIAL-RELATED"/>
    <property type="match status" value="1"/>
</dbReference>
<dbReference type="AlphaFoldDB" id="A0A8J8PX25"/>
<dbReference type="Proteomes" id="UP000766904">
    <property type="component" value="Unassembled WGS sequence"/>
</dbReference>
<protein>
    <submittedName>
        <fullName evidence="2">Acyl dehydratase</fullName>
    </submittedName>
</protein>